<dbReference type="Pfam" id="PF00723">
    <property type="entry name" value="Glyco_hydro_15"/>
    <property type="match status" value="1"/>
</dbReference>
<feature type="domain" description="GH15-like" evidence="1">
    <location>
        <begin position="258"/>
        <end position="613"/>
    </location>
</feature>
<sequence length="621" mass="68503">MTSFKAITWIMIPLSGARALVTLPDQHPDPLRDEDGFLDLENYAALGDGRSVALSGADGAIDWWCVPNMDSPPLFDRLLDGERGGCFSITPVEPFTVERRYRPDSNVLETVFITAAGRAKLVESLNSGTAGRLPWAELARRVEGLDGFVRFAITLRFSRRADTVSPYFAPAGGHNVFHVDRVLGVFRHCGHVTVETIEDGLVTAQAAVGPGDRARIAIIAGEDEPLVCQDIEQIDERIDLSDAEWRQWASRLKVPDAQRDRVLRNALALKLLLYSPTGAITAAATTSLPEGIGGSKNYDYRYAWVRDAGYTIKAFLRIGAHAEAKAAFTWLLKRLGEAEPQVCYTLNGQRVPAEQEIAVSGYRQSRPVRVGNLAGGQHQHGIYGDIFETASRFVSCGNFLDSSSAETLSHLADACADRWRLPDAGIWELPEERHYTMSKISCWQALARAVELADEGQIPTTCRDRWARERDRVEAWIGEHCWSEKRGAYLMHPDSDALDASLALAVRFQFDGQDRLARTLDAIDRELGKGAFHYRYSGVEKEEACFLACTFWMIEARAILGQREAAQAAFDAATEALDSRGAGLYAEMIDPDTGHYLGNMPQGLTHLAVIQAAVTLCGEEL</sequence>
<dbReference type="InterPro" id="IPR011613">
    <property type="entry name" value="GH15-like"/>
</dbReference>
<dbReference type="Pfam" id="PF19291">
    <property type="entry name" value="TREH_N"/>
    <property type="match status" value="1"/>
</dbReference>
<gene>
    <name evidence="3" type="ORF">SP6_14_00640</name>
</gene>
<dbReference type="InterPro" id="IPR045582">
    <property type="entry name" value="Trehalase-like_N"/>
</dbReference>
<accession>A0A0C9NDU3</accession>
<feature type="domain" description="Trehalase-like N-terminal" evidence="2">
    <location>
        <begin position="40"/>
        <end position="112"/>
    </location>
</feature>
<protein>
    <submittedName>
        <fullName evidence="3">DNA, contig: SP614</fullName>
    </submittedName>
</protein>
<dbReference type="Gene3D" id="1.50.10.10">
    <property type="match status" value="1"/>
</dbReference>
<dbReference type="PANTHER" id="PTHR31616">
    <property type="entry name" value="TREHALASE"/>
    <property type="match status" value="1"/>
</dbReference>
<dbReference type="InterPro" id="IPR012341">
    <property type="entry name" value="6hp_glycosidase-like_sf"/>
</dbReference>
<evidence type="ECO:0000259" key="2">
    <source>
        <dbReference type="Pfam" id="PF19291"/>
    </source>
</evidence>
<dbReference type="AlphaFoldDB" id="A0A0C9NDU3"/>
<dbReference type="GO" id="GO:0004553">
    <property type="term" value="F:hydrolase activity, hydrolyzing O-glycosyl compounds"/>
    <property type="evidence" value="ECO:0007669"/>
    <property type="project" value="TreeGrafter"/>
</dbReference>
<reference evidence="3 4" key="1">
    <citation type="submission" date="2014-08" db="EMBL/GenBank/DDBJ databases">
        <title>Whole genome shotgun sequence of Sphingomonas paucimobilis NBRC 13935.</title>
        <authorList>
            <person name="Hosoyama A."/>
            <person name="Hashimoto M."/>
            <person name="Hosoyama Y."/>
            <person name="Noguchi M."/>
            <person name="Uohara A."/>
            <person name="Ohji S."/>
            <person name="Katano-Makiyama Y."/>
            <person name="Ichikawa N."/>
            <person name="Kimura A."/>
            <person name="Yamazoe A."/>
            <person name="Fujita N."/>
        </authorList>
    </citation>
    <scope>NUCLEOTIDE SEQUENCE [LARGE SCALE GENOMIC DNA]</scope>
    <source>
        <strain evidence="3 4">NBRC 13935</strain>
    </source>
</reference>
<dbReference type="Proteomes" id="UP000032025">
    <property type="component" value="Unassembled WGS sequence"/>
</dbReference>
<name>A0A0C9NDU3_SPHPI</name>
<evidence type="ECO:0000259" key="1">
    <source>
        <dbReference type="Pfam" id="PF00723"/>
    </source>
</evidence>
<dbReference type="SUPFAM" id="SSF48208">
    <property type="entry name" value="Six-hairpin glycosidases"/>
    <property type="match status" value="1"/>
</dbReference>
<dbReference type="GO" id="GO:0005975">
    <property type="term" value="P:carbohydrate metabolic process"/>
    <property type="evidence" value="ECO:0007669"/>
    <property type="project" value="InterPro"/>
</dbReference>
<dbReference type="InterPro" id="IPR008928">
    <property type="entry name" value="6-hairpin_glycosidase_sf"/>
</dbReference>
<dbReference type="EMBL" id="BBJS01000014">
    <property type="protein sequence ID" value="GAN12908.1"/>
    <property type="molecule type" value="Genomic_DNA"/>
</dbReference>
<evidence type="ECO:0000313" key="3">
    <source>
        <dbReference type="EMBL" id="GAN12908.1"/>
    </source>
</evidence>
<proteinExistence type="predicted"/>
<dbReference type="PANTHER" id="PTHR31616:SF0">
    <property type="entry name" value="GLUCAN 1,4-ALPHA-GLUCOSIDASE"/>
    <property type="match status" value="1"/>
</dbReference>
<organism evidence="3 4">
    <name type="scientific">Sphingomonas paucimobilis NBRC 13935</name>
    <dbReference type="NCBI Taxonomy" id="1219050"/>
    <lineage>
        <taxon>Bacteria</taxon>
        <taxon>Pseudomonadati</taxon>
        <taxon>Pseudomonadota</taxon>
        <taxon>Alphaproteobacteria</taxon>
        <taxon>Sphingomonadales</taxon>
        <taxon>Sphingomonadaceae</taxon>
        <taxon>Sphingomonas</taxon>
    </lineage>
</organism>
<keyword evidence="4" id="KW-1185">Reference proteome</keyword>
<comment type="caution">
    <text evidence="3">The sequence shown here is derived from an EMBL/GenBank/DDBJ whole genome shotgun (WGS) entry which is preliminary data.</text>
</comment>
<evidence type="ECO:0000313" key="4">
    <source>
        <dbReference type="Proteomes" id="UP000032025"/>
    </source>
</evidence>